<evidence type="ECO:0000256" key="4">
    <source>
        <dbReference type="ARBA" id="ARBA00023172"/>
    </source>
</evidence>
<feature type="domain" description="DNA helicase Holliday junction RuvA type" evidence="7">
    <location>
        <begin position="3"/>
        <end position="62"/>
    </location>
</feature>
<dbReference type="Gene3D" id="1.10.150.20">
    <property type="entry name" value="5' to 3' exonuclease, C-terminal subdomain"/>
    <property type="match status" value="1"/>
</dbReference>
<dbReference type="RefSeq" id="WP_199285816.1">
    <property type="nucleotide sequence ID" value="NZ_AWFF01000025.1"/>
</dbReference>
<dbReference type="STRING" id="1280946.HY29_09670"/>
<dbReference type="GO" id="GO:0006310">
    <property type="term" value="P:DNA recombination"/>
    <property type="evidence" value="ECO:0007669"/>
    <property type="project" value="UniProtKB-UniRule"/>
</dbReference>
<keyword evidence="1 6" id="KW-0963">Cytoplasm</keyword>
<dbReference type="GO" id="GO:0000400">
    <property type="term" value="F:four-way junction DNA binding"/>
    <property type="evidence" value="ECO:0007669"/>
    <property type="project" value="UniProtKB-UniRule"/>
</dbReference>
<dbReference type="HAMAP" id="MF_00031">
    <property type="entry name" value="DNA_HJ_migration_RuvA"/>
    <property type="match status" value="1"/>
</dbReference>
<comment type="caution">
    <text evidence="9">The sequence shown here is derived from an EMBL/GenBank/DDBJ whole genome shotgun (WGS) entry which is preliminary data.</text>
</comment>
<evidence type="ECO:0000256" key="1">
    <source>
        <dbReference type="ARBA" id="ARBA00022490"/>
    </source>
</evidence>
<dbReference type="InterPro" id="IPR011114">
    <property type="entry name" value="RuvA_C"/>
</dbReference>
<dbReference type="Gene3D" id="2.40.50.140">
    <property type="entry name" value="Nucleic acid-binding proteins"/>
    <property type="match status" value="1"/>
</dbReference>
<evidence type="ECO:0000313" key="10">
    <source>
        <dbReference type="Proteomes" id="UP000027037"/>
    </source>
</evidence>
<dbReference type="SUPFAM" id="SSF47781">
    <property type="entry name" value="RuvA domain 2-like"/>
    <property type="match status" value="1"/>
</dbReference>
<dbReference type="AlphaFoldDB" id="A0A062UIB0"/>
<dbReference type="InterPro" id="IPR013849">
    <property type="entry name" value="DNA_helicase_Holl-junc_RuvA_I"/>
</dbReference>
<organism evidence="9 10">
    <name type="scientific">Hyphomonas beringensis</name>
    <dbReference type="NCBI Taxonomy" id="1280946"/>
    <lineage>
        <taxon>Bacteria</taxon>
        <taxon>Pseudomonadati</taxon>
        <taxon>Pseudomonadota</taxon>
        <taxon>Alphaproteobacteria</taxon>
        <taxon>Hyphomonadales</taxon>
        <taxon>Hyphomonadaceae</taxon>
        <taxon>Hyphomonas</taxon>
    </lineage>
</organism>
<dbReference type="EMBL" id="AWFF01000025">
    <property type="protein sequence ID" value="KCZ56309.1"/>
    <property type="molecule type" value="Genomic_DNA"/>
</dbReference>
<accession>A0A062UIB0</accession>
<feature type="domain" description="Holliday junction DNA helicase RuvA C-terminal" evidence="8">
    <location>
        <begin position="160"/>
        <end position="205"/>
    </location>
</feature>
<dbReference type="PATRIC" id="fig|1280946.3.peg.730"/>
<proteinExistence type="inferred from homology"/>
<dbReference type="InterPro" id="IPR000085">
    <property type="entry name" value="RuvA"/>
</dbReference>
<dbReference type="NCBIfam" id="TIGR00084">
    <property type="entry name" value="ruvA"/>
    <property type="match status" value="1"/>
</dbReference>
<dbReference type="InterPro" id="IPR036267">
    <property type="entry name" value="RuvA_C_sf"/>
</dbReference>
<dbReference type="GO" id="GO:0005737">
    <property type="term" value="C:cytoplasm"/>
    <property type="evidence" value="ECO:0007669"/>
    <property type="project" value="UniProtKB-SubCell"/>
</dbReference>
<comment type="function">
    <text evidence="6">The RuvA-RuvB-RuvC complex processes Holliday junction (HJ) DNA during genetic recombination and DNA repair, while the RuvA-RuvB complex plays an important role in the rescue of blocked DNA replication forks via replication fork reversal (RFR). RuvA specifically binds to HJ cruciform DNA, conferring on it an open structure. The RuvB hexamer acts as an ATP-dependent pump, pulling dsDNA into and through the RuvAB complex. HJ branch migration allows RuvC to scan DNA until it finds its consensus sequence, where it cleaves and resolves the cruciform DNA.</text>
</comment>
<comment type="caution">
    <text evidence="6">Lacks conserved residue(s) required for the propagation of feature annotation.</text>
</comment>
<dbReference type="GO" id="GO:0009378">
    <property type="term" value="F:four-way junction helicase activity"/>
    <property type="evidence" value="ECO:0007669"/>
    <property type="project" value="InterPro"/>
</dbReference>
<gene>
    <name evidence="6" type="primary">ruvA</name>
    <name evidence="9" type="ORF">HY29_09670</name>
</gene>
<dbReference type="Gene3D" id="1.10.8.10">
    <property type="entry name" value="DNA helicase RuvA subunit, C-terminal domain"/>
    <property type="match status" value="1"/>
</dbReference>
<dbReference type="GO" id="GO:0009379">
    <property type="term" value="C:Holliday junction helicase complex"/>
    <property type="evidence" value="ECO:0007669"/>
    <property type="project" value="InterPro"/>
</dbReference>
<protein>
    <recommendedName>
        <fullName evidence="6">Holliday junction branch migration complex subunit RuvA</fullName>
    </recommendedName>
</protein>
<keyword evidence="4 6" id="KW-0233">DNA recombination</keyword>
<evidence type="ECO:0000256" key="2">
    <source>
        <dbReference type="ARBA" id="ARBA00022763"/>
    </source>
</evidence>
<keyword evidence="3 6" id="KW-0238">DNA-binding</keyword>
<dbReference type="SUPFAM" id="SSF46929">
    <property type="entry name" value="DNA helicase RuvA subunit, C-terminal domain"/>
    <property type="match status" value="1"/>
</dbReference>
<evidence type="ECO:0000313" key="9">
    <source>
        <dbReference type="EMBL" id="KCZ56309.1"/>
    </source>
</evidence>
<dbReference type="Proteomes" id="UP000027037">
    <property type="component" value="Unassembled WGS sequence"/>
</dbReference>
<dbReference type="GO" id="GO:0048476">
    <property type="term" value="C:Holliday junction resolvase complex"/>
    <property type="evidence" value="ECO:0007669"/>
    <property type="project" value="UniProtKB-UniRule"/>
</dbReference>
<evidence type="ECO:0000259" key="8">
    <source>
        <dbReference type="Pfam" id="PF07499"/>
    </source>
</evidence>
<comment type="subunit">
    <text evidence="6">Homotetramer. Forms an RuvA(8)-RuvB(12)-Holliday junction (HJ) complex. HJ DNA is sandwiched between 2 RuvA tetramers; dsDNA enters through RuvA and exits via RuvB. An RuvB hexamer assembles on each DNA strand where it exits the tetramer. Each RuvB hexamer is contacted by two RuvA subunits (via domain III) on 2 adjacent RuvB subunits; this complex drives branch migration. In the full resolvosome a probable DNA-RuvA(4)-RuvB(12)-RuvC(2) complex forms which resolves the HJ.</text>
</comment>
<feature type="region of interest" description="Domain III" evidence="6">
    <location>
        <begin position="156"/>
        <end position="207"/>
    </location>
</feature>
<dbReference type="Pfam" id="PF14520">
    <property type="entry name" value="HHH_5"/>
    <property type="match status" value="1"/>
</dbReference>
<dbReference type="Pfam" id="PF01330">
    <property type="entry name" value="RuvA_N"/>
    <property type="match status" value="1"/>
</dbReference>
<evidence type="ECO:0000259" key="7">
    <source>
        <dbReference type="Pfam" id="PF01330"/>
    </source>
</evidence>
<dbReference type="CDD" id="cd14332">
    <property type="entry name" value="UBA_RuvA_C"/>
    <property type="match status" value="1"/>
</dbReference>
<dbReference type="Pfam" id="PF07499">
    <property type="entry name" value="RuvA_C"/>
    <property type="match status" value="1"/>
</dbReference>
<dbReference type="GO" id="GO:0006281">
    <property type="term" value="P:DNA repair"/>
    <property type="evidence" value="ECO:0007669"/>
    <property type="project" value="UniProtKB-UniRule"/>
</dbReference>
<comment type="similarity">
    <text evidence="6">Belongs to the RuvA family.</text>
</comment>
<evidence type="ECO:0000256" key="3">
    <source>
        <dbReference type="ARBA" id="ARBA00023125"/>
    </source>
</evidence>
<evidence type="ECO:0000256" key="5">
    <source>
        <dbReference type="ARBA" id="ARBA00023204"/>
    </source>
</evidence>
<keyword evidence="2 6" id="KW-0227">DNA damage</keyword>
<dbReference type="InterPro" id="IPR012340">
    <property type="entry name" value="NA-bd_OB-fold"/>
</dbReference>
<dbReference type="InterPro" id="IPR010994">
    <property type="entry name" value="RuvA_2-like"/>
</dbReference>
<sequence>MIIGRLTGTVAALSADHVLIDVNGVGYVCMAGSRLLSKVHAGDEAVIHVETRVTENSITLFGFGSDEERAWFVRLQDVHGVAGKAAMAILDAITPAELMDAIALGDASVLTRAKGVGKKLAERITGELAGKPPPLGRFGKFEAANVAGMASAPVAASTGARSEAISALVNLGYTQSDASRAVATVAKQAGDEDVSVLIKTALKELAK</sequence>
<comment type="subcellular location">
    <subcellularLocation>
        <location evidence="6">Cytoplasm</location>
    </subcellularLocation>
</comment>
<evidence type="ECO:0000256" key="6">
    <source>
        <dbReference type="HAMAP-Rule" id="MF_00031"/>
    </source>
</evidence>
<dbReference type="SUPFAM" id="SSF50249">
    <property type="entry name" value="Nucleic acid-binding proteins"/>
    <property type="match status" value="1"/>
</dbReference>
<name>A0A062UIB0_9PROT</name>
<keyword evidence="5 6" id="KW-0234">DNA repair</keyword>
<comment type="domain">
    <text evidence="6">Has three domains with a flexible linker between the domains II and III and assumes an 'L' shape. Domain III is highly mobile and contacts RuvB.</text>
</comment>
<keyword evidence="10" id="KW-1185">Reference proteome</keyword>
<dbReference type="eggNOG" id="COG0632">
    <property type="taxonomic scope" value="Bacteria"/>
</dbReference>
<reference evidence="9 10" key="1">
    <citation type="journal article" date="2014" name="Antonie Van Leeuwenhoek">
        <title>Hyphomonas beringensis sp. nov. and Hyphomonas chukchiensis sp. nov., isolated from surface seawater of the Bering Sea and Chukchi Sea.</title>
        <authorList>
            <person name="Li C."/>
            <person name="Lai Q."/>
            <person name="Li G."/>
            <person name="Dong C."/>
            <person name="Wang J."/>
            <person name="Liao Y."/>
            <person name="Shao Z."/>
        </authorList>
    </citation>
    <scope>NUCLEOTIDE SEQUENCE [LARGE SCALE GENOMIC DNA]</scope>
    <source>
        <strain evidence="9 10">25B14_1</strain>
    </source>
</reference>
<dbReference type="GO" id="GO:0005524">
    <property type="term" value="F:ATP binding"/>
    <property type="evidence" value="ECO:0007669"/>
    <property type="project" value="InterPro"/>
</dbReference>